<dbReference type="RefSeq" id="WP_189171132.1">
    <property type="nucleotide sequence ID" value="NZ_BMQB01000007.1"/>
</dbReference>
<feature type="signal peptide" evidence="2">
    <location>
        <begin position="1"/>
        <end position="29"/>
    </location>
</feature>
<dbReference type="InterPro" id="IPR050300">
    <property type="entry name" value="GDXG_lipolytic_enzyme"/>
</dbReference>
<dbReference type="AlphaFoldDB" id="A0A8J3BDT9"/>
<dbReference type="Proteomes" id="UP000649739">
    <property type="component" value="Unassembled WGS sequence"/>
</dbReference>
<evidence type="ECO:0000313" key="4">
    <source>
        <dbReference type="EMBL" id="GGK01128.1"/>
    </source>
</evidence>
<name>A0A8J3BDT9_9ACTN</name>
<dbReference type="InterPro" id="IPR029058">
    <property type="entry name" value="AB_hydrolase_fold"/>
</dbReference>
<keyword evidence="2" id="KW-0732">Signal</keyword>
<reference evidence="4" key="1">
    <citation type="journal article" date="2014" name="Int. J. Syst. Evol. Microbiol.">
        <title>Complete genome sequence of Corynebacterium casei LMG S-19264T (=DSM 44701T), isolated from a smear-ripened cheese.</title>
        <authorList>
            <consortium name="US DOE Joint Genome Institute (JGI-PGF)"/>
            <person name="Walter F."/>
            <person name="Albersmeier A."/>
            <person name="Kalinowski J."/>
            <person name="Ruckert C."/>
        </authorList>
    </citation>
    <scope>NUCLEOTIDE SEQUENCE</scope>
    <source>
        <strain evidence="4">JCM 3090</strain>
    </source>
</reference>
<dbReference type="PANTHER" id="PTHR48081:SF13">
    <property type="entry name" value="ALPHA_BETA HYDROLASE"/>
    <property type="match status" value="1"/>
</dbReference>
<dbReference type="SUPFAM" id="SSF53474">
    <property type="entry name" value="alpha/beta-Hydrolases"/>
    <property type="match status" value="1"/>
</dbReference>
<keyword evidence="1" id="KW-0378">Hydrolase</keyword>
<dbReference type="EMBL" id="BMQB01000007">
    <property type="protein sequence ID" value="GGK01128.1"/>
    <property type="molecule type" value="Genomic_DNA"/>
</dbReference>
<sequence length="332" mass="34533">MHLRTRAALAGAAALATLAAVGPSDPAAAATRPPEVIKNVAYAPAEPAGSKGHLLDLYLPEGTAARPLVIWTGGSAWQRDDGKERAGAVANALNPKGYAVAGVSIRSSSQATFPAQVHDLKAAIRFLRANAATYRLDPKRFAYLGDSSGGWTADMATLTGGVEALEGGIGTTGVRSDVQAGISFYGVSDLRKLGSAQGGAPHEKLIGCSIKECPEKAAQASPITHVDRADPPLLLLHGRADAVVPHEQTVLLYDALKAACRETRFISVPGANHNMNDVMSPSRHGTQTVYTVTDCKETVTNGTPNPTWDTIATFLDASLGAAIEPADHARSS</sequence>
<feature type="domain" description="BD-FAE-like" evidence="3">
    <location>
        <begin position="55"/>
        <end position="256"/>
    </location>
</feature>
<accession>A0A8J3BDT9</accession>
<organism evidence="4 5">
    <name type="scientific">Pilimelia anulata</name>
    <dbReference type="NCBI Taxonomy" id="53371"/>
    <lineage>
        <taxon>Bacteria</taxon>
        <taxon>Bacillati</taxon>
        <taxon>Actinomycetota</taxon>
        <taxon>Actinomycetes</taxon>
        <taxon>Micromonosporales</taxon>
        <taxon>Micromonosporaceae</taxon>
        <taxon>Pilimelia</taxon>
    </lineage>
</organism>
<evidence type="ECO:0000313" key="5">
    <source>
        <dbReference type="Proteomes" id="UP000649739"/>
    </source>
</evidence>
<dbReference type="GO" id="GO:0016787">
    <property type="term" value="F:hydrolase activity"/>
    <property type="evidence" value="ECO:0007669"/>
    <property type="project" value="UniProtKB-KW"/>
</dbReference>
<reference evidence="4" key="2">
    <citation type="submission" date="2020-09" db="EMBL/GenBank/DDBJ databases">
        <authorList>
            <person name="Sun Q."/>
            <person name="Ohkuma M."/>
        </authorList>
    </citation>
    <scope>NUCLEOTIDE SEQUENCE</scope>
    <source>
        <strain evidence="4">JCM 3090</strain>
    </source>
</reference>
<feature type="chain" id="PRO_5035204527" description="BD-FAE-like domain-containing protein" evidence="2">
    <location>
        <begin position="30"/>
        <end position="332"/>
    </location>
</feature>
<dbReference type="InterPro" id="IPR049492">
    <property type="entry name" value="BD-FAE-like_dom"/>
</dbReference>
<dbReference type="PANTHER" id="PTHR48081">
    <property type="entry name" value="AB HYDROLASE SUPERFAMILY PROTEIN C4A8.06C"/>
    <property type="match status" value="1"/>
</dbReference>
<dbReference type="InterPro" id="IPR006311">
    <property type="entry name" value="TAT_signal"/>
</dbReference>
<proteinExistence type="predicted"/>
<dbReference type="Pfam" id="PF20434">
    <property type="entry name" value="BD-FAE"/>
    <property type="match status" value="1"/>
</dbReference>
<dbReference type="Gene3D" id="3.40.50.1820">
    <property type="entry name" value="alpha/beta hydrolase"/>
    <property type="match status" value="1"/>
</dbReference>
<gene>
    <name evidence="4" type="ORF">GCM10010123_33900</name>
</gene>
<keyword evidence="5" id="KW-1185">Reference proteome</keyword>
<evidence type="ECO:0000256" key="1">
    <source>
        <dbReference type="ARBA" id="ARBA00022801"/>
    </source>
</evidence>
<evidence type="ECO:0000259" key="3">
    <source>
        <dbReference type="Pfam" id="PF20434"/>
    </source>
</evidence>
<comment type="caution">
    <text evidence="4">The sequence shown here is derived from an EMBL/GenBank/DDBJ whole genome shotgun (WGS) entry which is preliminary data.</text>
</comment>
<dbReference type="PROSITE" id="PS51318">
    <property type="entry name" value="TAT"/>
    <property type="match status" value="1"/>
</dbReference>
<protein>
    <recommendedName>
        <fullName evidence="3">BD-FAE-like domain-containing protein</fullName>
    </recommendedName>
</protein>
<evidence type="ECO:0000256" key="2">
    <source>
        <dbReference type="SAM" id="SignalP"/>
    </source>
</evidence>